<evidence type="ECO:0000256" key="1">
    <source>
        <dbReference type="SAM" id="Phobius"/>
    </source>
</evidence>
<keyword evidence="1" id="KW-1133">Transmembrane helix</keyword>
<dbReference type="EMBL" id="KK101079">
    <property type="protein sequence ID" value="KIZ02297.1"/>
    <property type="molecule type" value="Genomic_DNA"/>
</dbReference>
<dbReference type="PANTHER" id="PTHR10774">
    <property type="entry name" value="EXTENDED SYNAPTOTAGMIN-RELATED"/>
    <property type="match status" value="1"/>
</dbReference>
<evidence type="ECO:0000313" key="2">
    <source>
        <dbReference type="EMBL" id="KIZ02297.1"/>
    </source>
</evidence>
<feature type="transmembrane region" description="Helical" evidence="1">
    <location>
        <begin position="76"/>
        <end position="98"/>
    </location>
</feature>
<dbReference type="OrthoDB" id="566659at2759"/>
<reference evidence="2 3" key="1">
    <citation type="journal article" date="2013" name="BMC Genomics">
        <title>Reconstruction of the lipid metabolism for the microalga Monoraphidium neglectum from its genome sequence reveals characteristics suitable for biofuel production.</title>
        <authorList>
            <person name="Bogen C."/>
            <person name="Al-Dilaimi A."/>
            <person name="Albersmeier A."/>
            <person name="Wichmann J."/>
            <person name="Grundmann M."/>
            <person name="Rupp O."/>
            <person name="Lauersen K.J."/>
            <person name="Blifernez-Klassen O."/>
            <person name="Kalinowski J."/>
            <person name="Goesmann A."/>
            <person name="Mussgnug J.H."/>
            <person name="Kruse O."/>
        </authorList>
    </citation>
    <scope>NUCLEOTIDE SEQUENCE [LARGE SCALE GENOMIC DNA]</scope>
    <source>
        <strain evidence="2 3">SAG 48.87</strain>
    </source>
</reference>
<dbReference type="PANTHER" id="PTHR10774:SF190">
    <property type="entry name" value="C2 CALCIUM_LIPID-BINDING ENDONUCLEASE_EXONUCLEASE_PHOSPHATASE-RELATED"/>
    <property type="match status" value="1"/>
</dbReference>
<feature type="transmembrane region" description="Helical" evidence="1">
    <location>
        <begin position="104"/>
        <end position="123"/>
    </location>
</feature>
<keyword evidence="1" id="KW-0812">Transmembrane</keyword>
<organism evidence="2 3">
    <name type="scientific">Monoraphidium neglectum</name>
    <dbReference type="NCBI Taxonomy" id="145388"/>
    <lineage>
        <taxon>Eukaryota</taxon>
        <taxon>Viridiplantae</taxon>
        <taxon>Chlorophyta</taxon>
        <taxon>core chlorophytes</taxon>
        <taxon>Chlorophyceae</taxon>
        <taxon>CS clade</taxon>
        <taxon>Sphaeropleales</taxon>
        <taxon>Selenastraceae</taxon>
        <taxon>Monoraphidium</taxon>
    </lineage>
</organism>
<dbReference type="GO" id="GO:0008289">
    <property type="term" value="F:lipid binding"/>
    <property type="evidence" value="ECO:0007669"/>
    <property type="project" value="InterPro"/>
</dbReference>
<dbReference type="InterPro" id="IPR045050">
    <property type="entry name" value="Synaptotagmin_plant"/>
</dbReference>
<proteinExistence type="predicted"/>
<dbReference type="KEGG" id="mng:MNEG_5658"/>
<name>A0A0D2MP51_9CHLO</name>
<dbReference type="AlphaFoldDB" id="A0A0D2MP51"/>
<keyword evidence="3" id="KW-1185">Reference proteome</keyword>
<sequence>MPEAAADVAMMDDIGPTTLSAVERVKAMTLEEVQQLLARAGPEVQIVKGPDGAPRLRRRRDKAVIGAKDGPRVFTLAQLLVVLAAIPAVLSALFLLWWRPHLGLLGGSTAVGLLGGVAFAYLYSKNAKRKQQYLQLLSQDPGLKGCQYLLGCVPSWISLTDREKMEWFNKLLGELWPYYDRGICKVVKEVVEPIMDFYRCVWGGGGLVGGTGGASMRGGGALGAGDAG</sequence>
<dbReference type="RefSeq" id="XP_013901316.1">
    <property type="nucleotide sequence ID" value="XM_014045862.1"/>
</dbReference>
<accession>A0A0D2MP51</accession>
<dbReference type="Proteomes" id="UP000054498">
    <property type="component" value="Unassembled WGS sequence"/>
</dbReference>
<dbReference type="GO" id="GO:0005783">
    <property type="term" value="C:endoplasmic reticulum"/>
    <property type="evidence" value="ECO:0007669"/>
    <property type="project" value="TreeGrafter"/>
</dbReference>
<evidence type="ECO:0000313" key="3">
    <source>
        <dbReference type="Proteomes" id="UP000054498"/>
    </source>
</evidence>
<keyword evidence="1" id="KW-0472">Membrane</keyword>
<dbReference type="GeneID" id="25738535"/>
<protein>
    <submittedName>
        <fullName evidence="2">Uncharacterized protein</fullName>
    </submittedName>
</protein>
<gene>
    <name evidence="2" type="ORF">MNEG_5658</name>
</gene>